<sequence length="66" mass="7680">MVKSPMKNLKSIGNFKRGDLDVQLRGSRRDSRCRIKETEEEAGFVYGCRMRAREKGFSIERRGEGR</sequence>
<dbReference type="AlphaFoldDB" id="A0A8T3AJQ9"/>
<evidence type="ECO:0000313" key="2">
    <source>
        <dbReference type="Proteomes" id="UP000829196"/>
    </source>
</evidence>
<keyword evidence="2" id="KW-1185">Reference proteome</keyword>
<comment type="caution">
    <text evidence="1">The sequence shown here is derived from an EMBL/GenBank/DDBJ whole genome shotgun (WGS) entry which is preliminary data.</text>
</comment>
<accession>A0A8T3AJQ9</accession>
<protein>
    <submittedName>
        <fullName evidence="1">Uncharacterized protein</fullName>
    </submittedName>
</protein>
<gene>
    <name evidence="1" type="ORF">KFK09_022814</name>
</gene>
<evidence type="ECO:0000313" key="1">
    <source>
        <dbReference type="EMBL" id="KAI0496497.1"/>
    </source>
</evidence>
<organism evidence="1 2">
    <name type="scientific">Dendrobium nobile</name>
    <name type="common">Orchid</name>
    <dbReference type="NCBI Taxonomy" id="94219"/>
    <lineage>
        <taxon>Eukaryota</taxon>
        <taxon>Viridiplantae</taxon>
        <taxon>Streptophyta</taxon>
        <taxon>Embryophyta</taxon>
        <taxon>Tracheophyta</taxon>
        <taxon>Spermatophyta</taxon>
        <taxon>Magnoliopsida</taxon>
        <taxon>Liliopsida</taxon>
        <taxon>Asparagales</taxon>
        <taxon>Orchidaceae</taxon>
        <taxon>Epidendroideae</taxon>
        <taxon>Malaxideae</taxon>
        <taxon>Dendrobiinae</taxon>
        <taxon>Dendrobium</taxon>
    </lineage>
</organism>
<name>A0A8T3AJQ9_DENNO</name>
<proteinExistence type="predicted"/>
<dbReference type="EMBL" id="JAGYWB010000016">
    <property type="protein sequence ID" value="KAI0496497.1"/>
    <property type="molecule type" value="Genomic_DNA"/>
</dbReference>
<dbReference type="Proteomes" id="UP000829196">
    <property type="component" value="Unassembled WGS sequence"/>
</dbReference>
<reference evidence="1" key="1">
    <citation type="journal article" date="2022" name="Front. Genet.">
        <title>Chromosome-Scale Assembly of the Dendrobium nobile Genome Provides Insights Into the Molecular Mechanism of the Biosynthesis of the Medicinal Active Ingredient of Dendrobium.</title>
        <authorList>
            <person name="Xu Q."/>
            <person name="Niu S.-C."/>
            <person name="Li K.-L."/>
            <person name="Zheng P.-J."/>
            <person name="Zhang X.-J."/>
            <person name="Jia Y."/>
            <person name="Liu Y."/>
            <person name="Niu Y.-X."/>
            <person name="Yu L.-H."/>
            <person name="Chen D.-F."/>
            <person name="Zhang G.-Q."/>
        </authorList>
    </citation>
    <scope>NUCLEOTIDE SEQUENCE</scope>
    <source>
        <tissue evidence="1">Leaf</tissue>
    </source>
</reference>